<organism evidence="5 6">
    <name type="scientific">Marisediminitalea aggregata</name>
    <dbReference type="NCBI Taxonomy" id="634436"/>
    <lineage>
        <taxon>Bacteria</taxon>
        <taxon>Pseudomonadati</taxon>
        <taxon>Pseudomonadota</taxon>
        <taxon>Gammaproteobacteria</taxon>
        <taxon>Alteromonadales</taxon>
        <taxon>Alteromonadaceae</taxon>
        <taxon>Marisediminitalea</taxon>
    </lineage>
</organism>
<dbReference type="PROSITE" id="PS50110">
    <property type="entry name" value="RESPONSE_REGULATORY"/>
    <property type="match status" value="1"/>
</dbReference>
<dbReference type="InterPro" id="IPR001789">
    <property type="entry name" value="Sig_transdc_resp-reg_receiver"/>
</dbReference>
<dbReference type="CDD" id="cd06170">
    <property type="entry name" value="LuxR_C_like"/>
    <property type="match status" value="1"/>
</dbReference>
<dbReference type="PANTHER" id="PTHR45566">
    <property type="entry name" value="HTH-TYPE TRANSCRIPTIONAL REGULATOR YHJB-RELATED"/>
    <property type="match status" value="1"/>
</dbReference>
<dbReference type="Proteomes" id="UP000184520">
    <property type="component" value="Unassembled WGS sequence"/>
</dbReference>
<dbReference type="InterPro" id="IPR000792">
    <property type="entry name" value="Tscrpt_reg_LuxR_C"/>
</dbReference>
<dbReference type="InterPro" id="IPR011006">
    <property type="entry name" value="CheY-like_superfamily"/>
</dbReference>
<evidence type="ECO:0000313" key="6">
    <source>
        <dbReference type="Proteomes" id="UP000184520"/>
    </source>
</evidence>
<dbReference type="EMBL" id="FQWD01000006">
    <property type="protein sequence ID" value="SHH07471.1"/>
    <property type="molecule type" value="Genomic_DNA"/>
</dbReference>
<dbReference type="GO" id="GO:0003677">
    <property type="term" value="F:DNA binding"/>
    <property type="evidence" value="ECO:0007669"/>
    <property type="project" value="UniProtKB-KW"/>
</dbReference>
<feature type="modified residue" description="4-aspartylphosphate" evidence="2">
    <location>
        <position position="54"/>
    </location>
</feature>
<dbReference type="PANTHER" id="PTHR45566:SF1">
    <property type="entry name" value="HTH-TYPE TRANSCRIPTIONAL REGULATOR YHJB-RELATED"/>
    <property type="match status" value="1"/>
</dbReference>
<sequence length="210" mass="23316">MRFVIADDHPLFREALSAALTPLFDGLEVLEAETTEALFDILQRNDNVDLLLLDLSMPGSNWFDTLANAKEKLPELPIVMVSANDDIDVISQSMALGASGYVPKSTPTRTIAEAIDIVLGGEQWLPADIAEKLTDHSSNMNDMLERFKELTPKQLLVLRYVRSGMMNKQIAHEMNVTEATVKAHISAALKKLDINTRTQAVLLMDKLQIN</sequence>
<proteinExistence type="predicted"/>
<evidence type="ECO:0000256" key="2">
    <source>
        <dbReference type="PROSITE-ProRule" id="PRU00169"/>
    </source>
</evidence>
<dbReference type="STRING" id="634436.SAMN05216361_3685"/>
<dbReference type="GO" id="GO:0000160">
    <property type="term" value="P:phosphorelay signal transduction system"/>
    <property type="evidence" value="ECO:0007669"/>
    <property type="project" value="InterPro"/>
</dbReference>
<dbReference type="Gene3D" id="3.40.50.2300">
    <property type="match status" value="1"/>
</dbReference>
<evidence type="ECO:0000256" key="1">
    <source>
        <dbReference type="ARBA" id="ARBA00022553"/>
    </source>
</evidence>
<dbReference type="OrthoDB" id="9814495at2"/>
<protein>
    <submittedName>
        <fullName evidence="5">DNA-binding response regulator, NarL/FixJ family, contains REC and HTH domains</fullName>
    </submittedName>
</protein>
<dbReference type="SUPFAM" id="SSF52172">
    <property type="entry name" value="CheY-like"/>
    <property type="match status" value="1"/>
</dbReference>
<keyword evidence="1 2" id="KW-0597">Phosphoprotein</keyword>
<keyword evidence="6" id="KW-1185">Reference proteome</keyword>
<dbReference type="GO" id="GO:0006355">
    <property type="term" value="P:regulation of DNA-templated transcription"/>
    <property type="evidence" value="ECO:0007669"/>
    <property type="project" value="InterPro"/>
</dbReference>
<gene>
    <name evidence="5" type="ORF">SAMN05216361_3685</name>
</gene>
<dbReference type="PRINTS" id="PR00038">
    <property type="entry name" value="HTHLUXR"/>
</dbReference>
<dbReference type="InterPro" id="IPR051015">
    <property type="entry name" value="EvgA-like"/>
</dbReference>
<dbReference type="PROSITE" id="PS00622">
    <property type="entry name" value="HTH_LUXR_1"/>
    <property type="match status" value="1"/>
</dbReference>
<dbReference type="CDD" id="cd17535">
    <property type="entry name" value="REC_NarL-like"/>
    <property type="match status" value="1"/>
</dbReference>
<accession>A0A1M5Q130</accession>
<evidence type="ECO:0000313" key="5">
    <source>
        <dbReference type="EMBL" id="SHH07471.1"/>
    </source>
</evidence>
<reference evidence="6" key="1">
    <citation type="submission" date="2016-11" db="EMBL/GenBank/DDBJ databases">
        <authorList>
            <person name="Varghese N."/>
            <person name="Submissions S."/>
        </authorList>
    </citation>
    <scope>NUCLEOTIDE SEQUENCE [LARGE SCALE GENOMIC DNA]</scope>
    <source>
        <strain evidence="6">CGMCC 1.8995</strain>
    </source>
</reference>
<feature type="domain" description="Response regulatory" evidence="4">
    <location>
        <begin position="2"/>
        <end position="119"/>
    </location>
</feature>
<dbReference type="PROSITE" id="PS50043">
    <property type="entry name" value="HTH_LUXR_2"/>
    <property type="match status" value="1"/>
</dbReference>
<evidence type="ECO:0000259" key="3">
    <source>
        <dbReference type="PROSITE" id="PS50043"/>
    </source>
</evidence>
<feature type="domain" description="HTH luxR-type" evidence="3">
    <location>
        <begin position="143"/>
        <end position="208"/>
    </location>
</feature>
<keyword evidence="5" id="KW-0238">DNA-binding</keyword>
<dbReference type="SMART" id="SM00421">
    <property type="entry name" value="HTH_LUXR"/>
    <property type="match status" value="1"/>
</dbReference>
<dbReference type="Pfam" id="PF00196">
    <property type="entry name" value="GerE"/>
    <property type="match status" value="1"/>
</dbReference>
<name>A0A1M5Q130_9ALTE</name>
<evidence type="ECO:0000259" key="4">
    <source>
        <dbReference type="PROSITE" id="PS50110"/>
    </source>
</evidence>
<dbReference type="RefSeq" id="WP_073324635.1">
    <property type="nucleotide sequence ID" value="NZ_FQWD01000006.1"/>
</dbReference>
<dbReference type="InterPro" id="IPR058245">
    <property type="entry name" value="NreC/VraR/RcsB-like_REC"/>
</dbReference>
<dbReference type="AlphaFoldDB" id="A0A1M5Q130"/>
<dbReference type="SMART" id="SM00448">
    <property type="entry name" value="REC"/>
    <property type="match status" value="1"/>
</dbReference>
<dbReference type="Pfam" id="PF00072">
    <property type="entry name" value="Response_reg"/>
    <property type="match status" value="1"/>
</dbReference>